<feature type="transmembrane region" description="Helical" evidence="6">
    <location>
        <begin position="6"/>
        <end position="28"/>
    </location>
</feature>
<keyword evidence="3 6" id="KW-0812">Transmembrane</keyword>
<keyword evidence="4 6" id="KW-1133">Transmembrane helix</keyword>
<comment type="subcellular location">
    <subcellularLocation>
        <location evidence="1">Cell membrane</location>
        <topology evidence="1">Multi-pass membrane protein</topology>
    </subcellularLocation>
</comment>
<evidence type="ECO:0000256" key="5">
    <source>
        <dbReference type="ARBA" id="ARBA00023136"/>
    </source>
</evidence>
<evidence type="ECO:0000256" key="4">
    <source>
        <dbReference type="ARBA" id="ARBA00022989"/>
    </source>
</evidence>
<evidence type="ECO:0000256" key="2">
    <source>
        <dbReference type="ARBA" id="ARBA00022475"/>
    </source>
</evidence>
<feature type="transmembrane region" description="Helical" evidence="6">
    <location>
        <begin position="68"/>
        <end position="87"/>
    </location>
</feature>
<dbReference type="PANTHER" id="PTHR35007:SF1">
    <property type="entry name" value="PILUS ASSEMBLY PROTEIN"/>
    <property type="match status" value="1"/>
</dbReference>
<feature type="transmembrane region" description="Helical" evidence="6">
    <location>
        <begin position="93"/>
        <end position="112"/>
    </location>
</feature>
<evidence type="ECO:0000259" key="7">
    <source>
        <dbReference type="Pfam" id="PF00482"/>
    </source>
</evidence>
<gene>
    <name evidence="8" type="primary">tadB_1</name>
    <name evidence="8" type="ORF">BRLA_c001110</name>
</gene>
<sequence>MLVEWIARCVAVLSGGLILSILIPADFLKRKAENSSTHMIISEMHRNRKSWNMRMEDKLKQARLDIGIQRYVFFCFVTGLFFYALTLYVLDSWWLALPFWFIGILVVHRWLAAWRNKKRERFEEENQKALRIISSSIRANPSYVHAFEQVATSKFIDKSIAQEYGTVVEKLRGQLLLEDAMKWLYVKTGSPDIQYLATIIQVQRELGGDMAQTLDIAVSSLIRRKQVRRRQVSALSQILSQVNLLSAMPFFFVGILYVNNPNHFAPLTESLSGRYAMLGSFLLIIAGGEIIRYLALSVGRHDG</sequence>
<dbReference type="Proteomes" id="UP000005850">
    <property type="component" value="Chromosome"/>
</dbReference>
<feature type="transmembrane region" description="Helical" evidence="6">
    <location>
        <begin position="275"/>
        <end position="295"/>
    </location>
</feature>
<dbReference type="Pfam" id="PF00482">
    <property type="entry name" value="T2SSF"/>
    <property type="match status" value="1"/>
</dbReference>
<dbReference type="EMBL" id="CP007806">
    <property type="protein sequence ID" value="AIG24526.1"/>
    <property type="molecule type" value="Genomic_DNA"/>
</dbReference>
<reference evidence="8 9" key="1">
    <citation type="journal article" date="2011" name="J. Bacteriol.">
        <title>Genome sequence of Brevibacillus laterosporus LMG 15441, a pathogen of invertebrates.</title>
        <authorList>
            <person name="Djukic M."/>
            <person name="Poehlein A."/>
            <person name="Thurmer A."/>
            <person name="Daniel R."/>
        </authorList>
    </citation>
    <scope>NUCLEOTIDE SEQUENCE [LARGE SCALE GENOMIC DNA]</scope>
    <source>
        <strain evidence="8 9">LMG 15441</strain>
    </source>
</reference>
<dbReference type="STRING" id="1042163.BRLA_c001110"/>
<dbReference type="AlphaFoldDB" id="A0A075QZ87"/>
<feature type="domain" description="Type II secretion system protein GspF" evidence="7">
    <location>
        <begin position="130"/>
        <end position="257"/>
    </location>
</feature>
<proteinExistence type="predicted"/>
<name>A0A075QZ87_BRELA</name>
<evidence type="ECO:0000256" key="3">
    <source>
        <dbReference type="ARBA" id="ARBA00022692"/>
    </source>
</evidence>
<dbReference type="RefSeq" id="WP_003333865.1">
    <property type="nucleotide sequence ID" value="NZ_CP007806.1"/>
</dbReference>
<organism evidence="8 9">
    <name type="scientific">Brevibacillus laterosporus LMG 15441</name>
    <dbReference type="NCBI Taxonomy" id="1042163"/>
    <lineage>
        <taxon>Bacteria</taxon>
        <taxon>Bacillati</taxon>
        <taxon>Bacillota</taxon>
        <taxon>Bacilli</taxon>
        <taxon>Bacillales</taxon>
        <taxon>Paenibacillaceae</taxon>
        <taxon>Brevibacillus</taxon>
    </lineage>
</organism>
<feature type="transmembrane region" description="Helical" evidence="6">
    <location>
        <begin position="232"/>
        <end position="255"/>
    </location>
</feature>
<dbReference type="GO" id="GO:0005886">
    <property type="term" value="C:plasma membrane"/>
    <property type="evidence" value="ECO:0007669"/>
    <property type="project" value="UniProtKB-SubCell"/>
</dbReference>
<evidence type="ECO:0000256" key="6">
    <source>
        <dbReference type="SAM" id="Phobius"/>
    </source>
</evidence>
<evidence type="ECO:0000256" key="1">
    <source>
        <dbReference type="ARBA" id="ARBA00004651"/>
    </source>
</evidence>
<keyword evidence="2" id="KW-1003">Cell membrane</keyword>
<protein>
    <submittedName>
        <fullName evidence="8">Flp pilus assembly protein TadB</fullName>
    </submittedName>
</protein>
<dbReference type="HOGENOM" id="CLU_932770_0_0_9"/>
<dbReference type="InterPro" id="IPR018076">
    <property type="entry name" value="T2SS_GspF_dom"/>
</dbReference>
<keyword evidence="9" id="KW-1185">Reference proteome</keyword>
<evidence type="ECO:0000313" key="9">
    <source>
        <dbReference type="Proteomes" id="UP000005850"/>
    </source>
</evidence>
<accession>A0A075QZ87</accession>
<keyword evidence="5 6" id="KW-0472">Membrane</keyword>
<evidence type="ECO:0000313" key="8">
    <source>
        <dbReference type="EMBL" id="AIG24526.1"/>
    </source>
</evidence>
<dbReference type="PANTHER" id="PTHR35007">
    <property type="entry name" value="INTEGRAL MEMBRANE PROTEIN-RELATED"/>
    <property type="match status" value="1"/>
</dbReference>
<dbReference type="KEGG" id="blr:BRLA_c001110"/>
<dbReference type="eggNOG" id="COG4965">
    <property type="taxonomic scope" value="Bacteria"/>
</dbReference>